<evidence type="ECO:0008006" key="3">
    <source>
        <dbReference type="Google" id="ProtNLM"/>
    </source>
</evidence>
<proteinExistence type="predicted"/>
<evidence type="ECO:0000313" key="2">
    <source>
        <dbReference type="Proteomes" id="UP000521943"/>
    </source>
</evidence>
<name>A0A8H6HKJ3_9AGAR</name>
<dbReference type="Proteomes" id="UP000521943">
    <property type="component" value="Unassembled WGS sequence"/>
</dbReference>
<keyword evidence="2" id="KW-1185">Reference proteome</keyword>
<protein>
    <recommendedName>
        <fullName evidence="3">F-box domain-containing protein</fullName>
    </recommendedName>
</protein>
<gene>
    <name evidence="1" type="ORF">DFP72DRAFT_556812</name>
</gene>
<sequence length="319" mass="35124">MASSKVARLQGQHLSIVGDTPSDLWYEIARLSYPPEIASLQSTCRALRELLFQKSVWVAALKAMCRQNHLFLPSYPTEQMSLANIQRCALGPYIFKKLVQENSSVVARSKDEQLLANVNPDSKAVRTIAKVDFQKPHGIGDGMSSSASGIYLVPGGRFAVVFDGNSLALWDLGVAGVRPNQQASRVAQVTFAPGTFPAVEEGEGGHGPLIEGPRMSVRHRGDGLRIAVAWGRGTVIAKAFDVLSVDNNPDFILLGTLAINATHEERRFWCKELEVYDNRALITVGRESREFIIWNFVESRFSVIDARSSQRIATQKVSI</sequence>
<comment type="caution">
    <text evidence="1">The sequence shown here is derived from an EMBL/GenBank/DDBJ whole genome shotgun (WGS) entry which is preliminary data.</text>
</comment>
<accession>A0A8H6HKJ3</accession>
<dbReference type="EMBL" id="JACGCI010000069">
    <property type="protein sequence ID" value="KAF6748725.1"/>
    <property type="molecule type" value="Genomic_DNA"/>
</dbReference>
<dbReference type="AlphaFoldDB" id="A0A8H6HKJ3"/>
<dbReference type="OrthoDB" id="2688364at2759"/>
<organism evidence="1 2">
    <name type="scientific">Ephemerocybe angulata</name>
    <dbReference type="NCBI Taxonomy" id="980116"/>
    <lineage>
        <taxon>Eukaryota</taxon>
        <taxon>Fungi</taxon>
        <taxon>Dikarya</taxon>
        <taxon>Basidiomycota</taxon>
        <taxon>Agaricomycotina</taxon>
        <taxon>Agaricomycetes</taxon>
        <taxon>Agaricomycetidae</taxon>
        <taxon>Agaricales</taxon>
        <taxon>Agaricineae</taxon>
        <taxon>Psathyrellaceae</taxon>
        <taxon>Ephemerocybe</taxon>
    </lineage>
</organism>
<evidence type="ECO:0000313" key="1">
    <source>
        <dbReference type="EMBL" id="KAF6748725.1"/>
    </source>
</evidence>
<reference evidence="1 2" key="1">
    <citation type="submission" date="2020-07" db="EMBL/GenBank/DDBJ databases">
        <title>Comparative genomics of pyrophilous fungi reveals a link between fire events and developmental genes.</title>
        <authorList>
            <consortium name="DOE Joint Genome Institute"/>
            <person name="Steindorff A.S."/>
            <person name="Carver A."/>
            <person name="Calhoun S."/>
            <person name="Stillman K."/>
            <person name="Liu H."/>
            <person name="Lipzen A."/>
            <person name="Pangilinan J."/>
            <person name="Labutti K."/>
            <person name="Bruns T.D."/>
            <person name="Grigoriev I.V."/>
        </authorList>
    </citation>
    <scope>NUCLEOTIDE SEQUENCE [LARGE SCALE GENOMIC DNA]</scope>
    <source>
        <strain evidence="1 2">CBS 144469</strain>
    </source>
</reference>